<sequence length="191" mass="20915">MADLSPAITSALAEAHDAAGRDRLLGLVYEDMLRIARAQLRRQRSGNTLDTRALVNEAYLKLFDGTGLDYANRTHFFATAARAMRQVAIDYARARLAERRGGGAEHVDLDALEEQPLPVDAQAEQLLAIDAALHKLAGLDERLVKVVELRFFAGLDVKDIAVLLEVSEPTIKRDTRAAKAFLQRELAGAAP</sequence>
<dbReference type="Proteomes" id="UP000076830">
    <property type="component" value="Chromosome"/>
</dbReference>
<evidence type="ECO:0000313" key="5">
    <source>
        <dbReference type="EMBL" id="ANB16248.1"/>
    </source>
</evidence>
<dbReference type="InterPro" id="IPR053812">
    <property type="entry name" value="HTH_Sigma70_ECF-like"/>
</dbReference>
<reference evidence="5 6" key="1">
    <citation type="submission" date="2016-04" db="EMBL/GenBank/DDBJ databases">
        <title>Complete genome sequence of Dokdonella koreensis DS-123T.</title>
        <authorList>
            <person name="Kim J.F."/>
            <person name="Lee H."/>
            <person name="Kwak M.-J."/>
        </authorList>
    </citation>
    <scope>NUCLEOTIDE SEQUENCE [LARGE SCALE GENOMIC DNA]</scope>
    <source>
        <strain evidence="5 6">DS-123</strain>
    </source>
</reference>
<gene>
    <name evidence="5" type="ORF">I596_209</name>
</gene>
<dbReference type="SUPFAM" id="SSF88659">
    <property type="entry name" value="Sigma3 and sigma4 domains of RNA polymerase sigma factors"/>
    <property type="match status" value="1"/>
</dbReference>
<evidence type="ECO:0000256" key="2">
    <source>
        <dbReference type="ARBA" id="ARBA00023082"/>
    </source>
</evidence>
<dbReference type="Pfam" id="PF07638">
    <property type="entry name" value="Sigma70_ECF"/>
    <property type="match status" value="1"/>
</dbReference>
<dbReference type="GO" id="GO:0016987">
    <property type="term" value="F:sigma factor activity"/>
    <property type="evidence" value="ECO:0007669"/>
    <property type="project" value="UniProtKB-KW"/>
</dbReference>
<feature type="domain" description="RNA polymerase sigma-70 ECF-like HTH" evidence="4">
    <location>
        <begin position="17"/>
        <end position="186"/>
    </location>
</feature>
<dbReference type="InterPro" id="IPR011517">
    <property type="entry name" value="RNA_pol_sigma70_ECF-like"/>
</dbReference>
<dbReference type="RefSeq" id="WP_067642902.1">
    <property type="nucleotide sequence ID" value="NZ_CP015249.1"/>
</dbReference>
<dbReference type="NCBIfam" id="TIGR02999">
    <property type="entry name" value="Sig-70_X6"/>
    <property type="match status" value="1"/>
</dbReference>
<protein>
    <submittedName>
        <fullName evidence="5">RNA polymerase, sigma subunit, ECF family</fullName>
    </submittedName>
</protein>
<proteinExistence type="predicted"/>
<keyword evidence="3" id="KW-0804">Transcription</keyword>
<dbReference type="EMBL" id="CP015249">
    <property type="protein sequence ID" value="ANB16248.1"/>
    <property type="molecule type" value="Genomic_DNA"/>
</dbReference>
<keyword evidence="6" id="KW-1185">Reference proteome</keyword>
<keyword evidence="2" id="KW-0731">Sigma factor</keyword>
<dbReference type="NCBIfam" id="TIGR02937">
    <property type="entry name" value="sigma70-ECF"/>
    <property type="match status" value="1"/>
</dbReference>
<evidence type="ECO:0000256" key="3">
    <source>
        <dbReference type="ARBA" id="ARBA00023163"/>
    </source>
</evidence>
<dbReference type="Gene3D" id="1.10.10.10">
    <property type="entry name" value="Winged helix-like DNA-binding domain superfamily/Winged helix DNA-binding domain"/>
    <property type="match status" value="1"/>
</dbReference>
<evidence type="ECO:0000259" key="4">
    <source>
        <dbReference type="Pfam" id="PF07638"/>
    </source>
</evidence>
<evidence type="ECO:0000313" key="6">
    <source>
        <dbReference type="Proteomes" id="UP000076830"/>
    </source>
</evidence>
<dbReference type="InterPro" id="IPR013324">
    <property type="entry name" value="RNA_pol_sigma_r3/r4-like"/>
</dbReference>
<dbReference type="AlphaFoldDB" id="A0A167G848"/>
<dbReference type="GO" id="GO:0006352">
    <property type="term" value="P:DNA-templated transcription initiation"/>
    <property type="evidence" value="ECO:0007669"/>
    <property type="project" value="InterPro"/>
</dbReference>
<dbReference type="OrthoDB" id="5955140at2"/>
<keyword evidence="1" id="KW-0805">Transcription regulation</keyword>
<organism evidence="5 6">
    <name type="scientific">Dokdonella koreensis DS-123</name>
    <dbReference type="NCBI Taxonomy" id="1300342"/>
    <lineage>
        <taxon>Bacteria</taxon>
        <taxon>Pseudomonadati</taxon>
        <taxon>Pseudomonadota</taxon>
        <taxon>Gammaproteobacteria</taxon>
        <taxon>Lysobacterales</taxon>
        <taxon>Rhodanobacteraceae</taxon>
        <taxon>Dokdonella</taxon>
    </lineage>
</organism>
<dbReference type="PANTHER" id="PTHR43133:SF39">
    <property type="entry name" value="SIMILAR TO RNA POLYMERASE SIGMA-E FACTOR"/>
    <property type="match status" value="1"/>
</dbReference>
<dbReference type="STRING" id="1300342.I596_209"/>
<accession>A0A167G848</accession>
<name>A0A167G848_9GAMM</name>
<dbReference type="InterPro" id="IPR036388">
    <property type="entry name" value="WH-like_DNA-bd_sf"/>
</dbReference>
<evidence type="ECO:0000256" key="1">
    <source>
        <dbReference type="ARBA" id="ARBA00023015"/>
    </source>
</evidence>
<dbReference type="InterPro" id="IPR014284">
    <property type="entry name" value="RNA_pol_sigma-70_dom"/>
</dbReference>
<dbReference type="KEGG" id="dko:I596_209"/>
<dbReference type="PANTHER" id="PTHR43133">
    <property type="entry name" value="RNA POLYMERASE ECF-TYPE SIGMA FACTO"/>
    <property type="match status" value="1"/>
</dbReference>
<dbReference type="InterPro" id="IPR039425">
    <property type="entry name" value="RNA_pol_sigma-70-like"/>
</dbReference>